<feature type="binding site" evidence="3">
    <location>
        <position position="202"/>
    </location>
    <ligand>
        <name>carboxy-S-adenosyl-L-methionine</name>
        <dbReference type="ChEBI" id="CHEBI:134278"/>
    </ligand>
</feature>
<dbReference type="InterPro" id="IPR010017">
    <property type="entry name" value="CmoB"/>
</dbReference>
<feature type="binding site" evidence="3">
    <location>
        <position position="198"/>
    </location>
    <ligand>
        <name>carboxy-S-adenosyl-L-methionine</name>
        <dbReference type="ChEBI" id="CHEBI:134278"/>
    </ligand>
</feature>
<feature type="binding site" evidence="3">
    <location>
        <position position="322"/>
    </location>
    <ligand>
        <name>carboxy-S-adenosyl-L-methionine</name>
        <dbReference type="ChEBI" id="CHEBI:134278"/>
    </ligand>
</feature>
<feature type="binding site" evidence="3">
    <location>
        <position position="107"/>
    </location>
    <ligand>
        <name>carboxy-S-adenosyl-L-methionine</name>
        <dbReference type="ChEBI" id="CHEBI:134278"/>
    </ligand>
</feature>
<keyword evidence="2 3" id="KW-0819">tRNA processing</keyword>
<keyword evidence="1 3" id="KW-0808">Transferase</keyword>
<evidence type="ECO:0000256" key="2">
    <source>
        <dbReference type="ARBA" id="ARBA00022694"/>
    </source>
</evidence>
<feature type="binding site" evidence="3">
    <location>
        <position position="132"/>
    </location>
    <ligand>
        <name>carboxy-S-adenosyl-L-methionine</name>
        <dbReference type="ChEBI" id="CHEBI:134278"/>
    </ligand>
</feature>
<dbReference type="EC" id="2.5.1.-" evidence="3"/>
<feature type="binding site" evidence="3">
    <location>
        <position position="93"/>
    </location>
    <ligand>
        <name>carboxy-S-adenosyl-L-methionine</name>
        <dbReference type="ChEBI" id="CHEBI:134278"/>
    </ligand>
</feature>
<evidence type="ECO:0000313" key="5">
    <source>
        <dbReference type="Proteomes" id="UP001595476"/>
    </source>
</evidence>
<accession>A0ABV7HAG3</accession>
<comment type="function">
    <text evidence="3">Catalyzes carboxymethyl transfer from carboxy-S-adenosyl-L-methionine (Cx-SAM) to 5-hydroxyuridine (ho5U) to form 5-carboxymethoxyuridine (cmo5U) at position 34 in tRNAs.</text>
</comment>
<dbReference type="EMBL" id="JBHRSZ010000004">
    <property type="protein sequence ID" value="MFC3150918.1"/>
    <property type="molecule type" value="Genomic_DNA"/>
</dbReference>
<keyword evidence="5" id="KW-1185">Reference proteome</keyword>
<dbReference type="CDD" id="cd02440">
    <property type="entry name" value="AdoMet_MTases"/>
    <property type="match status" value="1"/>
</dbReference>
<comment type="similarity">
    <text evidence="3">Belongs to the class I-like SAM-binding methyltransferase superfamily. CmoB family.</text>
</comment>
<dbReference type="HAMAP" id="MF_01590">
    <property type="entry name" value="tRNA_carboxymethyltr_CmoB"/>
    <property type="match status" value="1"/>
</dbReference>
<feature type="binding site" evidence="3">
    <location>
        <begin position="154"/>
        <end position="156"/>
    </location>
    <ligand>
        <name>carboxy-S-adenosyl-L-methionine</name>
        <dbReference type="ChEBI" id="CHEBI:134278"/>
    </ligand>
</feature>
<evidence type="ECO:0000256" key="1">
    <source>
        <dbReference type="ARBA" id="ARBA00022679"/>
    </source>
</evidence>
<dbReference type="InterPro" id="IPR029063">
    <property type="entry name" value="SAM-dependent_MTases_sf"/>
</dbReference>
<dbReference type="PANTHER" id="PTHR43464:SF95">
    <property type="entry name" value="TRNA U34 CARBOXYMETHYLTRANSFERASE"/>
    <property type="match status" value="1"/>
</dbReference>
<comment type="catalytic activity">
    <reaction evidence="3">
        <text>carboxy-S-adenosyl-L-methionine + 5-hydroxyuridine(34) in tRNA = 5-carboxymethoxyuridine(34) in tRNA + S-adenosyl-L-homocysteine + H(+)</text>
        <dbReference type="Rhea" id="RHEA:52848"/>
        <dbReference type="Rhea" id="RHEA-COMP:13381"/>
        <dbReference type="Rhea" id="RHEA-COMP:13383"/>
        <dbReference type="ChEBI" id="CHEBI:15378"/>
        <dbReference type="ChEBI" id="CHEBI:57856"/>
        <dbReference type="ChEBI" id="CHEBI:134278"/>
        <dbReference type="ChEBI" id="CHEBI:136877"/>
        <dbReference type="ChEBI" id="CHEBI:136879"/>
    </reaction>
</comment>
<dbReference type="Gene3D" id="3.40.50.150">
    <property type="entry name" value="Vaccinia Virus protein VP39"/>
    <property type="match status" value="1"/>
</dbReference>
<dbReference type="NCBIfam" id="NF011650">
    <property type="entry name" value="PRK15068.1"/>
    <property type="match status" value="1"/>
</dbReference>
<protein>
    <recommendedName>
        <fullName evidence="3">tRNA U34 carboxymethyltransferase</fullName>
        <ecNumber evidence="3">2.5.1.-</ecNumber>
    </recommendedName>
</protein>
<dbReference type="Pfam" id="PF08003">
    <property type="entry name" value="Methyltransf_9"/>
    <property type="match status" value="1"/>
</dbReference>
<name>A0ABV7HAG3_9GAMM</name>
<sequence length="329" mass="37764">MKITFDDILEILPETPIARLAEGLPEKIAHGLSEQRWANLKKWIPVVENLPDFGEVDFDLNAHDLAIGKNHSISEEQRQALEEQLKSFMPWRKGPFSVMGVDINTEWRSDWKWDRVAPHISPLKYRYVLDVGCGSGYHCWRMAGEGAQMVVGVEPSPLSNMQYWAMRHFIGANNVYMLPLTLEEVPANVAGFDTVFSMGVLYHRRSPIDHLYQLKACMKQGSELVLETLVVNAPEGTDPNGYSLVPKDRYAQMRNVWFLPTVETLIHWMQRVGFKDVKVVDVDQTSLEEQRQTEWMNYQSLKDFLDPDNVNKTIEGYQAPTRATLIARL</sequence>
<dbReference type="PANTHER" id="PTHR43464">
    <property type="entry name" value="METHYLTRANSFERASE"/>
    <property type="match status" value="1"/>
</dbReference>
<reference evidence="5" key="1">
    <citation type="journal article" date="2019" name="Int. J. Syst. Evol. Microbiol.">
        <title>The Global Catalogue of Microorganisms (GCM) 10K type strain sequencing project: providing services to taxonomists for standard genome sequencing and annotation.</title>
        <authorList>
            <consortium name="The Broad Institute Genomics Platform"/>
            <consortium name="The Broad Institute Genome Sequencing Center for Infectious Disease"/>
            <person name="Wu L."/>
            <person name="Ma J."/>
        </authorList>
    </citation>
    <scope>NUCLEOTIDE SEQUENCE [LARGE SCALE GENOMIC DNA]</scope>
    <source>
        <strain evidence="5">KCTC 52438</strain>
    </source>
</reference>
<evidence type="ECO:0000313" key="4">
    <source>
        <dbReference type="EMBL" id="MFC3150918.1"/>
    </source>
</evidence>
<proteinExistence type="inferred from homology"/>
<gene>
    <name evidence="3 4" type="primary">cmoB</name>
    <name evidence="4" type="ORF">ACFOEK_07755</name>
</gene>
<comment type="caution">
    <text evidence="4">The sequence shown here is derived from an EMBL/GenBank/DDBJ whole genome shotgun (WGS) entry which is preliminary data.</text>
</comment>
<feature type="binding site" evidence="3">
    <location>
        <begin position="182"/>
        <end position="183"/>
    </location>
    <ligand>
        <name>carboxy-S-adenosyl-L-methionine</name>
        <dbReference type="ChEBI" id="CHEBI:134278"/>
    </ligand>
</feature>
<dbReference type="RefSeq" id="WP_386718720.1">
    <property type="nucleotide sequence ID" value="NZ_JBHRSZ010000004.1"/>
</dbReference>
<dbReference type="Proteomes" id="UP001595476">
    <property type="component" value="Unassembled WGS sequence"/>
</dbReference>
<dbReference type="SUPFAM" id="SSF53335">
    <property type="entry name" value="S-adenosyl-L-methionine-dependent methyltransferases"/>
    <property type="match status" value="1"/>
</dbReference>
<dbReference type="NCBIfam" id="TIGR00452">
    <property type="entry name" value="tRNA 5-methoxyuridine(34)/uridine 5-oxyacetic acid(34) synthase CmoB"/>
    <property type="match status" value="1"/>
</dbReference>
<comment type="subunit">
    <text evidence="3">Homotetramer.</text>
</comment>
<dbReference type="InterPro" id="IPR027555">
    <property type="entry name" value="Mo5U34_MeTrfas-like"/>
</dbReference>
<organism evidence="4 5">
    <name type="scientific">Litoribrevibacter euphylliae</name>
    <dbReference type="NCBI Taxonomy" id="1834034"/>
    <lineage>
        <taxon>Bacteria</taxon>
        <taxon>Pseudomonadati</taxon>
        <taxon>Pseudomonadota</taxon>
        <taxon>Gammaproteobacteria</taxon>
        <taxon>Oceanospirillales</taxon>
        <taxon>Oceanospirillaceae</taxon>
        <taxon>Litoribrevibacter</taxon>
    </lineage>
</organism>
<feature type="binding site" evidence="3">
    <location>
        <position position="112"/>
    </location>
    <ligand>
        <name>carboxy-S-adenosyl-L-methionine</name>
        <dbReference type="ChEBI" id="CHEBI:134278"/>
    </ligand>
</feature>
<evidence type="ECO:0000256" key="3">
    <source>
        <dbReference type="HAMAP-Rule" id="MF_01590"/>
    </source>
</evidence>